<dbReference type="CDD" id="cd01949">
    <property type="entry name" value="GGDEF"/>
    <property type="match status" value="1"/>
</dbReference>
<dbReference type="InterPro" id="IPR001633">
    <property type="entry name" value="EAL_dom"/>
</dbReference>
<dbReference type="SMART" id="SM00267">
    <property type="entry name" value="GGDEF"/>
    <property type="match status" value="1"/>
</dbReference>
<evidence type="ECO:0000259" key="2">
    <source>
        <dbReference type="PROSITE" id="PS50883"/>
    </source>
</evidence>
<dbReference type="Pfam" id="PF00989">
    <property type="entry name" value="PAS"/>
    <property type="match status" value="1"/>
</dbReference>
<feature type="domain" description="GGDEF" evidence="3">
    <location>
        <begin position="149"/>
        <end position="282"/>
    </location>
</feature>
<evidence type="ECO:0000313" key="4">
    <source>
        <dbReference type="EMBL" id="CBI07160.1"/>
    </source>
</evidence>
<evidence type="ECO:0008006" key="5">
    <source>
        <dbReference type="Google" id="ProtNLM"/>
    </source>
</evidence>
<proteinExistence type="predicted"/>
<dbReference type="PROSITE" id="PS50883">
    <property type="entry name" value="EAL"/>
    <property type="match status" value="1"/>
</dbReference>
<dbReference type="Gene3D" id="3.20.20.450">
    <property type="entry name" value="EAL domain"/>
    <property type="match status" value="1"/>
</dbReference>
<dbReference type="PANTHER" id="PTHR44757">
    <property type="entry name" value="DIGUANYLATE CYCLASE DGCP"/>
    <property type="match status" value="1"/>
</dbReference>
<feature type="domain" description="PAS" evidence="1">
    <location>
        <begin position="8"/>
        <end position="62"/>
    </location>
</feature>
<dbReference type="InterPro" id="IPR035965">
    <property type="entry name" value="PAS-like_dom_sf"/>
</dbReference>
<gene>
    <name evidence="4" type="ORF">CARN6_0479</name>
</gene>
<dbReference type="PROSITE" id="PS50112">
    <property type="entry name" value="PAS"/>
    <property type="match status" value="1"/>
</dbReference>
<sequence length="554" mass="61850">MRALPEAVIVTSADRVIYANAGFTRLFGHAMSETLGRSVMEFLVPEDRHQEAEMLMQLATHRGRVAIDTVRLDRDGSRIDVSIALSTFTETGFEPGFVISFRDIRGRKQSEAKMQHYALHDVLTSLPNRALFLDRLRLAMARRSRRHDLGCAVMFVDLDKFKEINDTHGHAAGDALLIEVATRLRGALRPQDTAARMSGDEFAILVENIHSAADLGIVSERMLSGFRRAFELNGNSVFVGASIGMALCGEDHLVPEQLLRDADFAMYRAKQKGGLRCEIFDTQMQIHLNLRRERESELKDLLDRRGFAVWYQPFYRLQNGALEGFESLLRWKRQNGAYEPLREMLAMADGNGLSILLNRETMIEGCDQLEAWSRQQPDAQFVLSMNLSARQLYHPELVALVSSVLDRSKVDPKRLMFEVSESVLSETPDAALRIIECLAERGVRIAVDNFGAHLAPINQLVRFPIDAIKLDPRLSASASDSARQSAVLDSIVRLGRSLGLQVIAQGVEDQLQLNLLKEVGCDLAQGYLFAPAVEPSMATQMIVQGGWLHAPLLA</sequence>
<accession>E6QIU4</accession>
<dbReference type="InterPro" id="IPR029787">
    <property type="entry name" value="Nucleotide_cyclase"/>
</dbReference>
<dbReference type="PANTHER" id="PTHR44757:SF2">
    <property type="entry name" value="BIOFILM ARCHITECTURE MAINTENANCE PROTEIN MBAA"/>
    <property type="match status" value="1"/>
</dbReference>
<dbReference type="PROSITE" id="PS50887">
    <property type="entry name" value="GGDEF"/>
    <property type="match status" value="1"/>
</dbReference>
<reference evidence="4" key="1">
    <citation type="submission" date="2009-10" db="EMBL/GenBank/DDBJ databases">
        <title>Diversity of trophic interactions inside an arsenic-rich microbial ecosystem.</title>
        <authorList>
            <person name="Bertin P.N."/>
            <person name="Heinrich-Salmeron A."/>
            <person name="Pelletier E."/>
            <person name="Goulhen-Chollet F."/>
            <person name="Arsene-Ploetze F."/>
            <person name="Gallien S."/>
            <person name="Calteau A."/>
            <person name="Vallenet D."/>
            <person name="Casiot C."/>
            <person name="Chane-Woon-Ming B."/>
            <person name="Giloteaux L."/>
            <person name="Barakat M."/>
            <person name="Bonnefoy V."/>
            <person name="Bruneel O."/>
            <person name="Chandler M."/>
            <person name="Cleiss J."/>
            <person name="Duran R."/>
            <person name="Elbaz-Poulichet F."/>
            <person name="Fonknechten N."/>
            <person name="Lauga B."/>
            <person name="Mornico D."/>
            <person name="Ortet P."/>
            <person name="Schaeffer C."/>
            <person name="Siguier P."/>
            <person name="Alexander Thil Smith A."/>
            <person name="Van Dorsselaer A."/>
            <person name="Weissenbach J."/>
            <person name="Medigue C."/>
            <person name="Le Paslier D."/>
        </authorList>
    </citation>
    <scope>NUCLEOTIDE SEQUENCE</scope>
</reference>
<dbReference type="InterPro" id="IPR043128">
    <property type="entry name" value="Rev_trsase/Diguanyl_cyclase"/>
</dbReference>
<dbReference type="InterPro" id="IPR035919">
    <property type="entry name" value="EAL_sf"/>
</dbReference>
<dbReference type="Gene3D" id="3.30.70.270">
    <property type="match status" value="1"/>
</dbReference>
<dbReference type="CDD" id="cd00130">
    <property type="entry name" value="PAS"/>
    <property type="match status" value="1"/>
</dbReference>
<dbReference type="NCBIfam" id="TIGR00254">
    <property type="entry name" value="GGDEF"/>
    <property type="match status" value="1"/>
</dbReference>
<dbReference type="GO" id="GO:0006355">
    <property type="term" value="P:regulation of DNA-templated transcription"/>
    <property type="evidence" value="ECO:0007669"/>
    <property type="project" value="InterPro"/>
</dbReference>
<dbReference type="Pfam" id="PF00990">
    <property type="entry name" value="GGDEF"/>
    <property type="match status" value="1"/>
</dbReference>
<evidence type="ECO:0000259" key="3">
    <source>
        <dbReference type="PROSITE" id="PS50887"/>
    </source>
</evidence>
<dbReference type="SUPFAM" id="SSF55073">
    <property type="entry name" value="Nucleotide cyclase"/>
    <property type="match status" value="1"/>
</dbReference>
<dbReference type="CDD" id="cd01948">
    <property type="entry name" value="EAL"/>
    <property type="match status" value="1"/>
</dbReference>
<comment type="caution">
    <text evidence="4">The sequence shown here is derived from an EMBL/GenBank/DDBJ whole genome shotgun (WGS) entry which is preliminary data.</text>
</comment>
<protein>
    <recommendedName>
        <fullName evidence="5">Cyclic di-GMP phosphodiesterase Gmr</fullName>
    </recommendedName>
</protein>
<dbReference type="AlphaFoldDB" id="E6QIU4"/>
<feature type="domain" description="EAL" evidence="2">
    <location>
        <begin position="291"/>
        <end position="546"/>
    </location>
</feature>
<dbReference type="Gene3D" id="3.30.450.20">
    <property type="entry name" value="PAS domain"/>
    <property type="match status" value="1"/>
</dbReference>
<organism evidence="4">
    <name type="scientific">mine drainage metagenome</name>
    <dbReference type="NCBI Taxonomy" id="410659"/>
    <lineage>
        <taxon>unclassified sequences</taxon>
        <taxon>metagenomes</taxon>
        <taxon>ecological metagenomes</taxon>
    </lineage>
</organism>
<dbReference type="InterPro" id="IPR000160">
    <property type="entry name" value="GGDEF_dom"/>
</dbReference>
<dbReference type="InterPro" id="IPR013767">
    <property type="entry name" value="PAS_fold"/>
</dbReference>
<name>E6QIU4_9ZZZZ</name>
<dbReference type="SUPFAM" id="SSF141868">
    <property type="entry name" value="EAL domain-like"/>
    <property type="match status" value="1"/>
</dbReference>
<dbReference type="InterPro" id="IPR000014">
    <property type="entry name" value="PAS"/>
</dbReference>
<evidence type="ECO:0000259" key="1">
    <source>
        <dbReference type="PROSITE" id="PS50112"/>
    </source>
</evidence>
<dbReference type="SMART" id="SM00052">
    <property type="entry name" value="EAL"/>
    <property type="match status" value="1"/>
</dbReference>
<dbReference type="Pfam" id="PF00563">
    <property type="entry name" value="EAL"/>
    <property type="match status" value="1"/>
</dbReference>
<dbReference type="InterPro" id="IPR052155">
    <property type="entry name" value="Biofilm_reg_signaling"/>
</dbReference>
<dbReference type="NCBIfam" id="TIGR00229">
    <property type="entry name" value="sensory_box"/>
    <property type="match status" value="1"/>
</dbReference>
<dbReference type="SUPFAM" id="SSF55785">
    <property type="entry name" value="PYP-like sensor domain (PAS domain)"/>
    <property type="match status" value="1"/>
</dbReference>
<dbReference type="EMBL" id="CABQ01000071">
    <property type="protein sequence ID" value="CBI07160.1"/>
    <property type="molecule type" value="Genomic_DNA"/>
</dbReference>